<dbReference type="PROSITE" id="PS50005">
    <property type="entry name" value="TPR"/>
    <property type="match status" value="1"/>
</dbReference>
<organism evidence="2">
    <name type="scientific">Leptotrichia rugosa</name>
    <dbReference type="NCBI Taxonomy" id="3239302"/>
    <lineage>
        <taxon>Bacteria</taxon>
        <taxon>Fusobacteriati</taxon>
        <taxon>Fusobacteriota</taxon>
        <taxon>Fusobacteriia</taxon>
        <taxon>Fusobacteriales</taxon>
        <taxon>Leptotrichiaceae</taxon>
        <taxon>Leptotrichia</taxon>
    </lineage>
</organism>
<dbReference type="PROSITE" id="PS51257">
    <property type="entry name" value="PROKAR_LIPOPROTEIN"/>
    <property type="match status" value="1"/>
</dbReference>
<dbReference type="InterPro" id="IPR006597">
    <property type="entry name" value="Sel1-like"/>
</dbReference>
<dbReference type="Pfam" id="PF13181">
    <property type="entry name" value="TPR_8"/>
    <property type="match status" value="3"/>
</dbReference>
<reference evidence="2" key="1">
    <citation type="submission" date="2024-07" db="EMBL/GenBank/DDBJ databases">
        <authorList>
            <person name="Li X.-J."/>
            <person name="Wang X."/>
        </authorList>
    </citation>
    <scope>NUCLEOTIDE SEQUENCE</scope>
    <source>
        <strain evidence="2">HSP-334</strain>
    </source>
</reference>
<evidence type="ECO:0000313" key="2">
    <source>
        <dbReference type="EMBL" id="XDU67692.1"/>
    </source>
</evidence>
<proteinExistence type="predicted"/>
<dbReference type="EMBL" id="CP165644">
    <property type="protein sequence ID" value="XDU67692.1"/>
    <property type="molecule type" value="Genomic_DNA"/>
</dbReference>
<dbReference type="RefSeq" id="WP_314079520.1">
    <property type="nucleotide sequence ID" value="NZ_CP165644.1"/>
</dbReference>
<dbReference type="AlphaFoldDB" id="A0AB39VKK2"/>
<dbReference type="SUPFAM" id="SSF81901">
    <property type="entry name" value="HCP-like"/>
    <property type="match status" value="3"/>
</dbReference>
<dbReference type="SMART" id="SM00028">
    <property type="entry name" value="TPR"/>
    <property type="match status" value="5"/>
</dbReference>
<keyword evidence="1" id="KW-0802">TPR repeat</keyword>
<sequence>MRKWLYYLFFVPFLFVSCSHDKGYDYLENSLLGIFSKQENDEYISKQLEKAIKLKNKEAFALSLVYLEGNSEEIFDKYLKKSNGYAEYFKALLLKKQNGSENEILELLESSAKQGFSKAYYVMGDIYENKLEFSKAQEYFKKGKEAGDFLSLRSYEAGKNMMSYYEKIEALNKKMTAGNISKDEKKELGTLLVERTQYAGKAYDILKDFLAENYPPALYAKAKVLEGDGKNDEAIKLYQDTLFKNKYYLSAYEIAKKLADENKSYETALLPLADVKSDEILINSYMGYLYENLGNFKEAEKYYLKAVAKNDIDTMYYLGKMYETQNELKKAKNMYTKAYSLGSSEAGERLAFIYENEEQSKNTSQSETLKNKEAKKILERLSKNDISSATVTLSSYYPKNSNKVRILNLKAAVDQYPEAYYNLGVYYFNKKKNKKAKFYFIAAKSTGFDIGEFYEAFLKN</sequence>
<dbReference type="PANTHER" id="PTHR12558">
    <property type="entry name" value="CELL DIVISION CYCLE 16,23,27"/>
    <property type="match status" value="1"/>
</dbReference>
<dbReference type="KEGG" id="lrug:AB8B22_04555"/>
<feature type="repeat" description="TPR" evidence="1">
    <location>
        <begin position="312"/>
        <end position="345"/>
    </location>
</feature>
<dbReference type="PANTHER" id="PTHR12558:SF13">
    <property type="entry name" value="CELL DIVISION CYCLE PROTEIN 27 HOMOLOG"/>
    <property type="match status" value="1"/>
</dbReference>
<dbReference type="SMART" id="SM00671">
    <property type="entry name" value="SEL1"/>
    <property type="match status" value="4"/>
</dbReference>
<gene>
    <name evidence="2" type="ORF">AB8B22_04555</name>
</gene>
<dbReference type="InterPro" id="IPR011990">
    <property type="entry name" value="TPR-like_helical_dom_sf"/>
</dbReference>
<name>A0AB39VKK2_9FUSO</name>
<accession>A0AB39VKK2</accession>
<dbReference type="InterPro" id="IPR019734">
    <property type="entry name" value="TPR_rpt"/>
</dbReference>
<protein>
    <submittedName>
        <fullName evidence="2">Tetratricopeptide repeat protein</fullName>
    </submittedName>
</protein>
<dbReference type="Gene3D" id="1.25.40.10">
    <property type="entry name" value="Tetratricopeptide repeat domain"/>
    <property type="match status" value="3"/>
</dbReference>
<evidence type="ECO:0000256" key="1">
    <source>
        <dbReference type="PROSITE-ProRule" id="PRU00339"/>
    </source>
</evidence>